<sequence>MEKMKKRMIGGEMAAPVDQERERFKKLKEKEGGAAADAAEVPSEEEMEEFFAILRRIKVAVKYFDEKGRRGKEWREAVEQLDVTVDDGDVPAPDSEIAVLRKKDEKVIINKAFDLNTVAPEAAQRGGA</sequence>
<reference evidence="1 2" key="1">
    <citation type="journal article" date="2022" name="DNA Res.">
        <title>Chromosomal-level genome assembly of the orchid tree Bauhinia variegata (Leguminosae; Cercidoideae) supports the allotetraploid origin hypothesis of Bauhinia.</title>
        <authorList>
            <person name="Zhong Y."/>
            <person name="Chen Y."/>
            <person name="Zheng D."/>
            <person name="Pang J."/>
            <person name="Liu Y."/>
            <person name="Luo S."/>
            <person name="Meng S."/>
            <person name="Qian L."/>
            <person name="Wei D."/>
            <person name="Dai S."/>
            <person name="Zhou R."/>
        </authorList>
    </citation>
    <scope>NUCLEOTIDE SEQUENCE [LARGE SCALE GENOMIC DNA]</scope>
    <source>
        <strain evidence="1">BV-YZ2020</strain>
    </source>
</reference>
<proteinExistence type="predicted"/>
<evidence type="ECO:0000313" key="2">
    <source>
        <dbReference type="Proteomes" id="UP000828941"/>
    </source>
</evidence>
<comment type="caution">
    <text evidence="1">The sequence shown here is derived from an EMBL/GenBank/DDBJ whole genome shotgun (WGS) entry which is preliminary data.</text>
</comment>
<name>A0ACB9PQY1_BAUVA</name>
<dbReference type="Proteomes" id="UP000828941">
    <property type="component" value="Chromosome 3"/>
</dbReference>
<gene>
    <name evidence="1" type="ORF">L6164_005319</name>
</gene>
<organism evidence="1 2">
    <name type="scientific">Bauhinia variegata</name>
    <name type="common">Purple orchid tree</name>
    <name type="synonym">Phanera variegata</name>
    <dbReference type="NCBI Taxonomy" id="167791"/>
    <lineage>
        <taxon>Eukaryota</taxon>
        <taxon>Viridiplantae</taxon>
        <taxon>Streptophyta</taxon>
        <taxon>Embryophyta</taxon>
        <taxon>Tracheophyta</taxon>
        <taxon>Spermatophyta</taxon>
        <taxon>Magnoliopsida</taxon>
        <taxon>eudicotyledons</taxon>
        <taxon>Gunneridae</taxon>
        <taxon>Pentapetalae</taxon>
        <taxon>rosids</taxon>
        <taxon>fabids</taxon>
        <taxon>Fabales</taxon>
        <taxon>Fabaceae</taxon>
        <taxon>Cercidoideae</taxon>
        <taxon>Cercideae</taxon>
        <taxon>Bauhiniinae</taxon>
        <taxon>Bauhinia</taxon>
    </lineage>
</organism>
<protein>
    <submittedName>
        <fullName evidence="1">Uncharacterized protein</fullName>
    </submittedName>
</protein>
<evidence type="ECO:0000313" key="1">
    <source>
        <dbReference type="EMBL" id="KAI4350916.1"/>
    </source>
</evidence>
<accession>A0ACB9PQY1</accession>
<keyword evidence="2" id="KW-1185">Reference proteome</keyword>
<dbReference type="EMBL" id="CM039428">
    <property type="protein sequence ID" value="KAI4350916.1"/>
    <property type="molecule type" value="Genomic_DNA"/>
</dbReference>